<proteinExistence type="predicted"/>
<gene>
    <name evidence="1" type="ORF">NAEGRDRAFT_62564</name>
</gene>
<organism evidence="2">
    <name type="scientific">Naegleria gruberi</name>
    <name type="common">Amoeba</name>
    <dbReference type="NCBI Taxonomy" id="5762"/>
    <lineage>
        <taxon>Eukaryota</taxon>
        <taxon>Discoba</taxon>
        <taxon>Heterolobosea</taxon>
        <taxon>Tetramitia</taxon>
        <taxon>Eutetramitia</taxon>
        <taxon>Vahlkampfiidae</taxon>
        <taxon>Naegleria</taxon>
    </lineage>
</organism>
<dbReference type="Proteomes" id="UP000006671">
    <property type="component" value="Unassembled WGS sequence"/>
</dbReference>
<reference evidence="1 2" key="1">
    <citation type="journal article" date="2010" name="Cell">
        <title>The genome of Naegleria gruberi illuminates early eukaryotic versatility.</title>
        <authorList>
            <person name="Fritz-Laylin L.K."/>
            <person name="Prochnik S.E."/>
            <person name="Ginger M.L."/>
            <person name="Dacks J.B."/>
            <person name="Carpenter M.L."/>
            <person name="Field M.C."/>
            <person name="Kuo A."/>
            <person name="Paredez A."/>
            <person name="Chapman J."/>
            <person name="Pham J."/>
            <person name="Shu S."/>
            <person name="Neupane R."/>
            <person name="Cipriano M."/>
            <person name="Mancuso J."/>
            <person name="Tu H."/>
            <person name="Salamov A."/>
            <person name="Lindquist E."/>
            <person name="Shapiro H."/>
            <person name="Lucas S."/>
            <person name="Grigoriev I.V."/>
            <person name="Cande W.Z."/>
            <person name="Fulton C."/>
            <person name="Rokhsar D.S."/>
            <person name="Dawson S.C."/>
        </authorList>
    </citation>
    <scope>NUCLEOTIDE SEQUENCE [LARGE SCALE GENOMIC DNA]</scope>
    <source>
        <strain evidence="1 2">NEG-M</strain>
    </source>
</reference>
<keyword evidence="2" id="KW-1185">Reference proteome</keyword>
<dbReference type="InParanoid" id="D2V1F8"/>
<dbReference type="AlphaFoldDB" id="D2V1F8"/>
<dbReference type="OrthoDB" id="550575at2759"/>
<dbReference type="KEGG" id="ngr:NAEGRDRAFT_62564"/>
<dbReference type="InterPro" id="IPR032675">
    <property type="entry name" value="LRR_dom_sf"/>
</dbReference>
<sequence length="238" mass="27276">MHQKTLEIEKGESFDEKIAKVPILNNLKSISLVLDYDYADYLLSFLLLCPNLEEFHFIYEDDFTDRHLEVLAETCPKLKKFSLKCSDSGSSFEASISDSGIINFLEKLPNLEYIDIPAACEISGSCLQKLGNFPNLRYFNVGRNNIYVGVTAQHEDLYFGGNSNERLEFVGIGNSYEFENEEQMDKLAQSLKIVAPNLKRFDWLEDNPKLNKKIAALYPNIEQPTKYDIRDDSENNSE</sequence>
<dbReference type="RefSeq" id="XP_002682042.1">
    <property type="nucleotide sequence ID" value="XM_002681996.1"/>
</dbReference>
<dbReference type="SUPFAM" id="SSF52047">
    <property type="entry name" value="RNI-like"/>
    <property type="match status" value="1"/>
</dbReference>
<evidence type="ECO:0000313" key="1">
    <source>
        <dbReference type="EMBL" id="EFC49298.1"/>
    </source>
</evidence>
<dbReference type="GeneID" id="8849968"/>
<dbReference type="EMBL" id="GG738848">
    <property type="protein sequence ID" value="EFC49298.1"/>
    <property type="molecule type" value="Genomic_DNA"/>
</dbReference>
<evidence type="ECO:0000313" key="2">
    <source>
        <dbReference type="Proteomes" id="UP000006671"/>
    </source>
</evidence>
<dbReference type="VEuPathDB" id="AmoebaDB:NAEGRDRAFT_62564"/>
<name>D2V1F8_NAEGR</name>
<accession>D2V1F8</accession>
<dbReference type="Gene3D" id="3.80.10.10">
    <property type="entry name" value="Ribonuclease Inhibitor"/>
    <property type="match status" value="1"/>
</dbReference>
<protein>
    <submittedName>
        <fullName evidence="1">Predicted protein</fullName>
    </submittedName>
</protein>